<dbReference type="KEGG" id="bbig:BBBOND_0202820"/>
<dbReference type="GO" id="GO:0004081">
    <property type="term" value="F:bis(5'-nucleosyl)-tetraphosphatase (asymmetrical) activity"/>
    <property type="evidence" value="ECO:0007669"/>
    <property type="project" value="TreeGrafter"/>
</dbReference>
<feature type="domain" description="Nudix hydrolase" evidence="6">
    <location>
        <begin position="6"/>
        <end position="140"/>
    </location>
</feature>
<dbReference type="CDD" id="cd03428">
    <property type="entry name" value="NUDIX_Ap4A_Nudt2"/>
    <property type="match status" value="1"/>
</dbReference>
<dbReference type="OrthoDB" id="276276at2759"/>
<dbReference type="PRINTS" id="PR01405">
    <property type="entry name" value="TETRPHPHTASE"/>
</dbReference>
<dbReference type="PROSITE" id="PS51462">
    <property type="entry name" value="NUDIX"/>
    <property type="match status" value="1"/>
</dbReference>
<dbReference type="InterPro" id="IPR051325">
    <property type="entry name" value="Nudix_hydrolase_domain"/>
</dbReference>
<evidence type="ECO:0000256" key="3">
    <source>
        <dbReference type="ARBA" id="ARBA00022741"/>
    </source>
</evidence>
<comment type="similarity">
    <text evidence="1">Belongs to the Nudix hydrolase family.</text>
</comment>
<dbReference type="PANTHER" id="PTHR21340:SF0">
    <property type="entry name" value="BIS(5'-NUCLEOSYL)-TETRAPHOSPHATASE [ASYMMETRICAL]"/>
    <property type="match status" value="1"/>
</dbReference>
<dbReference type="InterPro" id="IPR000086">
    <property type="entry name" value="NUDIX_hydrolase_dom"/>
</dbReference>
<dbReference type="Gene3D" id="3.90.79.10">
    <property type="entry name" value="Nucleoside Triphosphate Pyrophosphohydrolase"/>
    <property type="match status" value="1"/>
</dbReference>
<dbReference type="Pfam" id="PF00293">
    <property type="entry name" value="NUDIX"/>
    <property type="match status" value="1"/>
</dbReference>
<proteinExistence type="inferred from homology"/>
<gene>
    <name evidence="7" type="ORF">BBBOND_0202820</name>
</gene>
<dbReference type="GeneID" id="24563666"/>
<keyword evidence="4 7" id="KW-0378">Hydrolase</keyword>
<evidence type="ECO:0000313" key="7">
    <source>
        <dbReference type="EMBL" id="CDR95125.1"/>
    </source>
</evidence>
<dbReference type="InterPro" id="IPR015797">
    <property type="entry name" value="NUDIX_hydrolase-like_dom_sf"/>
</dbReference>
<dbReference type="InterPro" id="IPR020084">
    <property type="entry name" value="NUDIX_hydrolase_CS"/>
</dbReference>
<reference evidence="8" key="1">
    <citation type="submission" date="2014-06" db="EMBL/GenBank/DDBJ databases">
        <authorList>
            <person name="Aslett M."/>
            <person name="De Silva N."/>
        </authorList>
    </citation>
    <scope>NUCLEOTIDE SEQUENCE [LARGE SCALE GENOMIC DNA]</scope>
    <source>
        <strain evidence="8">Bond</strain>
    </source>
</reference>
<dbReference type="PROSITE" id="PS00893">
    <property type="entry name" value="NUDIX_BOX"/>
    <property type="match status" value="1"/>
</dbReference>
<evidence type="ECO:0000256" key="1">
    <source>
        <dbReference type="ARBA" id="ARBA00005582"/>
    </source>
</evidence>
<dbReference type="Proteomes" id="UP000033188">
    <property type="component" value="Chromosome 2"/>
</dbReference>
<evidence type="ECO:0000256" key="2">
    <source>
        <dbReference type="ARBA" id="ARBA00018911"/>
    </source>
</evidence>
<organism evidence="7 8">
    <name type="scientific">Babesia bigemina</name>
    <dbReference type="NCBI Taxonomy" id="5866"/>
    <lineage>
        <taxon>Eukaryota</taxon>
        <taxon>Sar</taxon>
        <taxon>Alveolata</taxon>
        <taxon>Apicomplexa</taxon>
        <taxon>Aconoidasida</taxon>
        <taxon>Piroplasmida</taxon>
        <taxon>Babesiidae</taxon>
        <taxon>Babesia</taxon>
    </lineage>
</organism>
<accession>A0A061DBJ8</accession>
<dbReference type="OMA" id="CGQIEYL"/>
<evidence type="ECO:0000256" key="5">
    <source>
        <dbReference type="ARBA" id="ARBA00032644"/>
    </source>
</evidence>
<keyword evidence="3" id="KW-0547">Nucleotide-binding</keyword>
<evidence type="ECO:0000313" key="8">
    <source>
        <dbReference type="Proteomes" id="UP000033188"/>
    </source>
</evidence>
<name>A0A061DBJ8_BABBI</name>
<dbReference type="RefSeq" id="XP_012767311.1">
    <property type="nucleotide sequence ID" value="XM_012911857.1"/>
</dbReference>
<dbReference type="EMBL" id="LK391708">
    <property type="protein sequence ID" value="CDR95125.1"/>
    <property type="molecule type" value="Genomic_DNA"/>
</dbReference>
<dbReference type="STRING" id="5866.A0A061DBJ8"/>
<dbReference type="AlphaFoldDB" id="A0A061DBJ8"/>
<evidence type="ECO:0000259" key="6">
    <source>
        <dbReference type="PROSITE" id="PS51462"/>
    </source>
</evidence>
<evidence type="ECO:0000256" key="4">
    <source>
        <dbReference type="ARBA" id="ARBA00022801"/>
    </source>
</evidence>
<dbReference type="PANTHER" id="PTHR21340">
    <property type="entry name" value="DIADENOSINE 5,5-P1,P4-TETRAPHOSPHATE PYROPHOSPHOHYDROLASE MUTT"/>
    <property type="match status" value="1"/>
</dbReference>
<sequence>MEVEGAIIKAAGIIVYTVDALAKEVKYLLLKASNKPFHWTPPKGRLDPGETFKDAAFRETWEESGLRKELIEVDESFKEVLRYKAHDRDKECVYYLGKLTDPDSKITLSHEHIDHAWVSASNINEYCDKESLCNMIAHAEEHIKGKLH</sequence>
<protein>
    <recommendedName>
        <fullName evidence="2">Bis(5'-nucleosyl)-tetraphosphatase [asymmetrical]</fullName>
    </recommendedName>
    <alternativeName>
        <fullName evidence="5">Diadenosine 5',5'''-P1,P4-tetraphosphate asymmetrical hydrolase</fullName>
    </alternativeName>
</protein>
<dbReference type="VEuPathDB" id="PiroplasmaDB:BBBOND_0202820"/>
<dbReference type="GO" id="GO:0006754">
    <property type="term" value="P:ATP biosynthetic process"/>
    <property type="evidence" value="ECO:0007669"/>
    <property type="project" value="TreeGrafter"/>
</dbReference>
<dbReference type="InterPro" id="IPR003565">
    <property type="entry name" value="Tetra_PHTase"/>
</dbReference>
<dbReference type="GO" id="GO:0006167">
    <property type="term" value="P:AMP biosynthetic process"/>
    <property type="evidence" value="ECO:0007669"/>
    <property type="project" value="TreeGrafter"/>
</dbReference>
<keyword evidence="8" id="KW-1185">Reference proteome</keyword>
<dbReference type="SUPFAM" id="SSF55811">
    <property type="entry name" value="Nudix"/>
    <property type="match status" value="1"/>
</dbReference>
<dbReference type="GO" id="GO:0000166">
    <property type="term" value="F:nucleotide binding"/>
    <property type="evidence" value="ECO:0007669"/>
    <property type="project" value="UniProtKB-KW"/>
</dbReference>